<dbReference type="PROSITE" id="PS50181">
    <property type="entry name" value="FBOX"/>
    <property type="match status" value="1"/>
</dbReference>
<reference evidence="3" key="1">
    <citation type="submission" date="2018-05" db="EMBL/GenBank/DDBJ databases">
        <title>Draft genome sequence of Stemphylium lycopersici strain CIDEFI 213.</title>
        <authorList>
            <person name="Medina R."/>
            <person name="Franco M.E.E."/>
            <person name="Lucentini C.G."/>
            <person name="Saparrat M.C.N."/>
            <person name="Balatti P.A."/>
        </authorList>
    </citation>
    <scope>NUCLEOTIDE SEQUENCE [LARGE SCALE GENOMIC DNA]</scope>
    <source>
        <strain evidence="3">CIDEFI 213</strain>
    </source>
</reference>
<name>A0A364N4G0_STELY</name>
<accession>A0A364N4G0</accession>
<keyword evidence="3" id="KW-1185">Reference proteome</keyword>
<protein>
    <recommendedName>
        <fullName evidence="1">F-box domain-containing protein</fullName>
    </recommendedName>
</protein>
<gene>
    <name evidence="2" type="ORF">DDE83_004634</name>
</gene>
<feature type="domain" description="F-box" evidence="1">
    <location>
        <begin position="14"/>
        <end position="58"/>
    </location>
</feature>
<dbReference type="EMBL" id="QGDH01000058">
    <property type="protein sequence ID" value="RAR11378.1"/>
    <property type="molecule type" value="Genomic_DNA"/>
</dbReference>
<evidence type="ECO:0000313" key="3">
    <source>
        <dbReference type="Proteomes" id="UP000249619"/>
    </source>
</evidence>
<dbReference type="SUPFAM" id="SSF81383">
    <property type="entry name" value="F-box domain"/>
    <property type="match status" value="1"/>
</dbReference>
<dbReference type="AlphaFoldDB" id="A0A364N4G0"/>
<dbReference type="InterPro" id="IPR001810">
    <property type="entry name" value="F-box_dom"/>
</dbReference>
<sequence>MASPITASRGTSQGVSLTDLPAELVLIIVELLGNVRDVGSLRLVCRNLVPSAYLWKTYHVMPTSASLKQLWTIGTTLHSLISDDAVRKSNPDYIQVVVFENVWPIPPDEFGLSIETGDESVEPEVDKVVRCPEYLRYIDKRHAERENPATGRLLSTCMNRLNHLEEMIFSPGLHESRPPPPIPALPIREFRYNASLYIPDRIKFPESIWNYRELMWEPLRGINTSGAKLFDEAIDGALRNPYRKKALKVRINTLHRRALWSIPEACRPIPESQLGRSLHITYSGYNMWHPSSMKLDLRALHSQRLGTGSHYAAVEDLSFSGAELGNSGALHMGYLGWPNMSPDWSRVKNLRLNNCCFSRQSAIFLEAQKSHLELHNAYWHSNSIQGFWSGTNLRSVKVSGVFVIEGVGNYSNGVWILAQCQIDAQKIAAENWEPCTQLIPGPLVPFVLPDDVERYVMFGGAFPFPNNKMWARDWKV</sequence>
<evidence type="ECO:0000259" key="1">
    <source>
        <dbReference type="PROSITE" id="PS50181"/>
    </source>
</evidence>
<comment type="caution">
    <text evidence="2">The sequence shown here is derived from an EMBL/GenBank/DDBJ whole genome shotgun (WGS) entry which is preliminary data.</text>
</comment>
<evidence type="ECO:0000313" key="2">
    <source>
        <dbReference type="EMBL" id="RAR11378.1"/>
    </source>
</evidence>
<proteinExistence type="predicted"/>
<organism evidence="2 3">
    <name type="scientific">Stemphylium lycopersici</name>
    <name type="common">Tomato gray leaf spot disease fungus</name>
    <name type="synonym">Thyrospora lycopersici</name>
    <dbReference type="NCBI Taxonomy" id="183478"/>
    <lineage>
        <taxon>Eukaryota</taxon>
        <taxon>Fungi</taxon>
        <taxon>Dikarya</taxon>
        <taxon>Ascomycota</taxon>
        <taxon>Pezizomycotina</taxon>
        <taxon>Dothideomycetes</taxon>
        <taxon>Pleosporomycetidae</taxon>
        <taxon>Pleosporales</taxon>
        <taxon>Pleosporineae</taxon>
        <taxon>Pleosporaceae</taxon>
        <taxon>Stemphylium</taxon>
    </lineage>
</organism>
<dbReference type="InterPro" id="IPR036047">
    <property type="entry name" value="F-box-like_dom_sf"/>
</dbReference>
<dbReference type="OrthoDB" id="3681832at2759"/>
<dbReference type="Proteomes" id="UP000249619">
    <property type="component" value="Unassembled WGS sequence"/>
</dbReference>